<proteinExistence type="inferred from homology"/>
<dbReference type="RefSeq" id="WP_111607151.1">
    <property type="nucleotide sequence ID" value="NZ_BMLJ01000004.1"/>
</dbReference>
<dbReference type="PANTHER" id="PTHR30126:SF5">
    <property type="entry name" value="HTH-TYPE TRANSCRIPTIONAL ACTIVATOR CMPR"/>
    <property type="match status" value="1"/>
</dbReference>
<feature type="domain" description="HTH lysR-type" evidence="5">
    <location>
        <begin position="12"/>
        <end position="69"/>
    </location>
</feature>
<evidence type="ECO:0000256" key="3">
    <source>
        <dbReference type="ARBA" id="ARBA00023125"/>
    </source>
</evidence>
<dbReference type="PROSITE" id="PS50931">
    <property type="entry name" value="HTH_LYSR"/>
    <property type="match status" value="1"/>
</dbReference>
<dbReference type="AlphaFoldDB" id="A0A7H1J820"/>
<evidence type="ECO:0000313" key="7">
    <source>
        <dbReference type="Proteomes" id="UP000516370"/>
    </source>
</evidence>
<dbReference type="SUPFAM" id="SSF53850">
    <property type="entry name" value="Periplasmic binding protein-like II"/>
    <property type="match status" value="1"/>
</dbReference>
<protein>
    <submittedName>
        <fullName evidence="6">LysR family transcriptional regulator</fullName>
    </submittedName>
</protein>
<dbReference type="InterPro" id="IPR000847">
    <property type="entry name" value="LysR_HTH_N"/>
</dbReference>
<keyword evidence="4" id="KW-0804">Transcription</keyword>
<dbReference type="GO" id="GO:0000976">
    <property type="term" value="F:transcription cis-regulatory region binding"/>
    <property type="evidence" value="ECO:0007669"/>
    <property type="project" value="TreeGrafter"/>
</dbReference>
<dbReference type="EMBL" id="CP061081">
    <property type="protein sequence ID" value="QNT06636.1"/>
    <property type="molecule type" value="Genomic_DNA"/>
</dbReference>
<dbReference type="PRINTS" id="PR00039">
    <property type="entry name" value="HTHLYSR"/>
</dbReference>
<dbReference type="Gene3D" id="3.40.190.290">
    <property type="match status" value="1"/>
</dbReference>
<dbReference type="OrthoDB" id="9785745at2"/>
<name>A0A7H1J820_9GAMM</name>
<keyword evidence="7" id="KW-1185">Reference proteome</keyword>
<evidence type="ECO:0000313" key="6">
    <source>
        <dbReference type="EMBL" id="QNT06636.1"/>
    </source>
</evidence>
<dbReference type="InterPro" id="IPR036390">
    <property type="entry name" value="WH_DNA-bd_sf"/>
</dbReference>
<accession>A0A7H1J820</accession>
<dbReference type="Proteomes" id="UP000516370">
    <property type="component" value="Chromosome"/>
</dbReference>
<comment type="similarity">
    <text evidence="1">Belongs to the LysR transcriptional regulatory family.</text>
</comment>
<dbReference type="KEGG" id="mard:IBG28_02975"/>
<keyword evidence="3" id="KW-0238">DNA-binding</keyword>
<evidence type="ECO:0000256" key="4">
    <source>
        <dbReference type="ARBA" id="ARBA00023163"/>
    </source>
</evidence>
<gene>
    <name evidence="6" type="ORF">IBG28_02975</name>
</gene>
<dbReference type="Pfam" id="PF00126">
    <property type="entry name" value="HTH_1"/>
    <property type="match status" value="1"/>
</dbReference>
<dbReference type="Gene3D" id="1.10.10.10">
    <property type="entry name" value="Winged helix-like DNA-binding domain superfamily/Winged helix DNA-binding domain"/>
    <property type="match status" value="1"/>
</dbReference>
<evidence type="ECO:0000259" key="5">
    <source>
        <dbReference type="PROSITE" id="PS50931"/>
    </source>
</evidence>
<keyword evidence="2" id="KW-0805">Transcription regulation</keyword>
<dbReference type="InterPro" id="IPR005119">
    <property type="entry name" value="LysR_subst-bd"/>
</dbReference>
<sequence>MPQSVQSLVNRLTFRQLQVFRSVYELNSYSRAGDMLGLTQPAVSNQIRHLEQALEQPLFEYVGRQLYSTATAKRLAQCIHAMFDEIERFQQDLSAETGLISGELTLVAVSTAQHVVPYLLGAYTSLHPNVTINVKIMNRAAAIERLNESHDELTIMGLVPNDKPMFSLPFLNNELIAVAPQNHPILTLEDISLSAFLEHNLLLREAGSGSRLALELHCQKQRIRLQAGMEIGSNDAIKHAVIAGLGVAVLPKLGILSELTLGTLVEVPIKDFPLRRSWCLIHPQGRHPTPTMRSFIDYIQQNIAQFEYMFSRMSANLCVKKSIKIR</sequence>
<evidence type="ECO:0000256" key="2">
    <source>
        <dbReference type="ARBA" id="ARBA00023015"/>
    </source>
</evidence>
<reference evidence="6 7" key="1">
    <citation type="submission" date="2020-09" db="EMBL/GenBank/DDBJ databases">
        <title>Complete genome sequence of an Arctic sea ice bacterium Marinomonas arctica BSI20414.</title>
        <authorList>
            <person name="Liao L."/>
            <person name="Chen B."/>
        </authorList>
    </citation>
    <scope>NUCLEOTIDE SEQUENCE [LARGE SCALE GENOMIC DNA]</scope>
    <source>
        <strain evidence="6 7">BSI20414</strain>
    </source>
</reference>
<evidence type="ECO:0000256" key="1">
    <source>
        <dbReference type="ARBA" id="ARBA00009437"/>
    </source>
</evidence>
<dbReference type="GO" id="GO:0003700">
    <property type="term" value="F:DNA-binding transcription factor activity"/>
    <property type="evidence" value="ECO:0007669"/>
    <property type="project" value="InterPro"/>
</dbReference>
<dbReference type="Pfam" id="PF03466">
    <property type="entry name" value="LysR_substrate"/>
    <property type="match status" value="1"/>
</dbReference>
<organism evidence="6 7">
    <name type="scientific">Marinomonas arctica</name>
    <dbReference type="NCBI Taxonomy" id="383750"/>
    <lineage>
        <taxon>Bacteria</taxon>
        <taxon>Pseudomonadati</taxon>
        <taxon>Pseudomonadota</taxon>
        <taxon>Gammaproteobacteria</taxon>
        <taxon>Oceanospirillales</taxon>
        <taxon>Oceanospirillaceae</taxon>
        <taxon>Marinomonas</taxon>
    </lineage>
</organism>
<dbReference type="PANTHER" id="PTHR30126">
    <property type="entry name" value="HTH-TYPE TRANSCRIPTIONAL REGULATOR"/>
    <property type="match status" value="1"/>
</dbReference>
<dbReference type="SUPFAM" id="SSF46785">
    <property type="entry name" value="Winged helix' DNA-binding domain"/>
    <property type="match status" value="1"/>
</dbReference>
<dbReference type="InterPro" id="IPR036388">
    <property type="entry name" value="WH-like_DNA-bd_sf"/>
</dbReference>